<sequence length="234" mass="24082">MLNMTHAVVIRVSAFTLCWGVLWRAEGPAPEPLLPREPPGPPAKLSLSPSGLTSTLVGSKGCSAVGAKDSQTTSIHSRPHGVLVASYSHFCSSSLCNGASSSSVLLNSLPPQAAPVPGDRQCPTCIQPLGTCSSDSPKMTCPRGADHCYDGYIHLSGGGVVTTVSIQGCVAQPSGSLLNHTRQIGIFSAREKGDEQPPVPKPQGGGTGGLESLTWGLGLALALALWWGMLCPSC</sequence>
<dbReference type="Proteomes" id="UP000008225">
    <property type="component" value="Chromosome 22"/>
</dbReference>
<evidence type="ECO:0000256" key="2">
    <source>
        <dbReference type="ARBA" id="ARBA00022475"/>
    </source>
</evidence>
<keyword evidence="3 7" id="KW-0732">Signal</keyword>
<feature type="chain" id="PRO_5035329777" description="UPAR/Ly6 domain-containing protein" evidence="7">
    <location>
        <begin position="21"/>
        <end position="234"/>
    </location>
</feature>
<dbReference type="Bgee" id="ENSCJAG00000054047">
    <property type="expression patterns" value="Expressed in testis and 2 other cell types or tissues"/>
</dbReference>
<evidence type="ECO:0000256" key="5">
    <source>
        <dbReference type="ARBA" id="ARBA00023180"/>
    </source>
</evidence>
<keyword evidence="2" id="KW-1003">Cell membrane</keyword>
<dbReference type="InterPro" id="IPR045860">
    <property type="entry name" value="Snake_toxin-like_sf"/>
</dbReference>
<dbReference type="GO" id="GO:0007159">
    <property type="term" value="P:leukocyte cell-cell adhesion"/>
    <property type="evidence" value="ECO:0007669"/>
    <property type="project" value="TreeGrafter"/>
</dbReference>
<name>F6UCE1_CALJA</name>
<evidence type="ECO:0000256" key="7">
    <source>
        <dbReference type="SAM" id="SignalP"/>
    </source>
</evidence>
<dbReference type="Ensembl" id="ENSCJAT00000026566.4">
    <property type="protein sequence ID" value="ENSCJAP00000025138.4"/>
    <property type="gene ID" value="ENSCJAG00000054047.2"/>
</dbReference>
<accession>F6UCE1</accession>
<dbReference type="InterPro" id="IPR016054">
    <property type="entry name" value="LY6_UPA_recep-like"/>
</dbReference>
<dbReference type="AlphaFoldDB" id="F6UCE1"/>
<comment type="subcellular location">
    <subcellularLocation>
        <location evidence="1">Cell membrane</location>
    </subcellularLocation>
</comment>
<evidence type="ECO:0000313" key="10">
    <source>
        <dbReference type="Proteomes" id="UP000008225"/>
    </source>
</evidence>
<keyword evidence="4" id="KW-0472">Membrane</keyword>
<dbReference type="eggNOG" id="ENOG502ST5V">
    <property type="taxonomic scope" value="Eukaryota"/>
</dbReference>
<dbReference type="CDD" id="cd23637">
    <property type="entry name" value="TFP_LU_ECD_CD177_rpt4"/>
    <property type="match status" value="1"/>
</dbReference>
<evidence type="ECO:0000259" key="8">
    <source>
        <dbReference type="Pfam" id="PF00021"/>
    </source>
</evidence>
<evidence type="ECO:0000256" key="4">
    <source>
        <dbReference type="ARBA" id="ARBA00023136"/>
    </source>
</evidence>
<evidence type="ECO:0000256" key="3">
    <source>
        <dbReference type="ARBA" id="ARBA00022729"/>
    </source>
</evidence>
<reference evidence="9" key="2">
    <citation type="submission" date="2025-08" db="UniProtKB">
        <authorList>
            <consortium name="Ensembl"/>
        </authorList>
    </citation>
    <scope>IDENTIFICATION</scope>
</reference>
<dbReference type="InParanoid" id="F6UCE1"/>
<evidence type="ECO:0000256" key="1">
    <source>
        <dbReference type="ARBA" id="ARBA00004236"/>
    </source>
</evidence>
<keyword evidence="5" id="KW-0325">Glycoprotein</keyword>
<dbReference type="Pfam" id="PF00021">
    <property type="entry name" value="UPAR_LY6"/>
    <property type="match status" value="1"/>
</dbReference>
<dbReference type="InterPro" id="IPR051899">
    <property type="entry name" value="Fert-Immune_med_protein"/>
</dbReference>
<dbReference type="GeneTree" id="ENSGT00530000063351"/>
<reference evidence="9" key="1">
    <citation type="submission" date="2009-03" db="EMBL/GenBank/DDBJ databases">
        <authorList>
            <person name="Warren W."/>
            <person name="Ye L."/>
            <person name="Minx P."/>
            <person name="Worley K."/>
            <person name="Gibbs R."/>
            <person name="Wilson R.K."/>
        </authorList>
    </citation>
    <scope>NUCLEOTIDE SEQUENCE [LARGE SCALE GENOMIC DNA]</scope>
</reference>
<keyword evidence="10" id="KW-1185">Reference proteome</keyword>
<dbReference type="PANTHER" id="PTHR16529">
    <property type="entry name" value="CD177 ANTIGEN"/>
    <property type="match status" value="1"/>
</dbReference>
<feature type="signal peptide" evidence="7">
    <location>
        <begin position="1"/>
        <end position="20"/>
    </location>
</feature>
<dbReference type="GO" id="GO:0043315">
    <property type="term" value="P:positive regulation of neutrophil degranulation"/>
    <property type="evidence" value="ECO:0007669"/>
    <property type="project" value="TreeGrafter"/>
</dbReference>
<dbReference type="GO" id="GO:2001044">
    <property type="term" value="P:regulation of integrin-mediated signaling pathway"/>
    <property type="evidence" value="ECO:0007669"/>
    <property type="project" value="TreeGrafter"/>
</dbReference>
<feature type="compositionally biased region" description="Low complexity" evidence="6">
    <location>
        <begin position="43"/>
        <end position="52"/>
    </location>
</feature>
<proteinExistence type="predicted"/>
<dbReference type="OMA" id="KGCTPAG"/>
<dbReference type="PANTHER" id="PTHR16529:SF8">
    <property type="entry name" value="CD177 ANTIGEN"/>
    <property type="match status" value="1"/>
</dbReference>
<dbReference type="GO" id="GO:0045217">
    <property type="term" value="P:cell-cell junction maintenance"/>
    <property type="evidence" value="ECO:0007669"/>
    <property type="project" value="TreeGrafter"/>
</dbReference>
<dbReference type="HOGENOM" id="CLU_051693_0_0_1"/>
<feature type="region of interest" description="Disordered" evidence="6">
    <location>
        <begin position="31"/>
        <end position="52"/>
    </location>
</feature>
<dbReference type="SUPFAM" id="SSF57302">
    <property type="entry name" value="Snake toxin-like"/>
    <property type="match status" value="1"/>
</dbReference>
<feature type="domain" description="UPAR/Ly6" evidence="8">
    <location>
        <begin position="119"/>
        <end position="191"/>
    </location>
</feature>
<dbReference type="GO" id="GO:0098742">
    <property type="term" value="P:cell-cell adhesion via plasma-membrane adhesion molecules"/>
    <property type="evidence" value="ECO:0007669"/>
    <property type="project" value="TreeGrafter"/>
</dbReference>
<dbReference type="Gene3D" id="2.10.60.10">
    <property type="entry name" value="CD59"/>
    <property type="match status" value="1"/>
</dbReference>
<evidence type="ECO:0000313" key="9">
    <source>
        <dbReference type="Ensembl" id="ENSCJAP00000025138.4"/>
    </source>
</evidence>
<dbReference type="GO" id="GO:0044853">
    <property type="term" value="C:plasma membrane raft"/>
    <property type="evidence" value="ECO:0007669"/>
    <property type="project" value="TreeGrafter"/>
</dbReference>
<dbReference type="STRING" id="9483.ENSCJAP00000025138"/>
<reference evidence="9" key="3">
    <citation type="submission" date="2025-09" db="UniProtKB">
        <authorList>
            <consortium name="Ensembl"/>
        </authorList>
    </citation>
    <scope>IDENTIFICATION</scope>
</reference>
<feature type="compositionally biased region" description="Pro residues" evidence="6">
    <location>
        <begin position="31"/>
        <end position="42"/>
    </location>
</feature>
<organism evidence="9 10">
    <name type="scientific">Callithrix jacchus</name>
    <name type="common">White-tufted-ear marmoset</name>
    <name type="synonym">Simia Jacchus</name>
    <dbReference type="NCBI Taxonomy" id="9483"/>
    <lineage>
        <taxon>Eukaryota</taxon>
        <taxon>Metazoa</taxon>
        <taxon>Chordata</taxon>
        <taxon>Craniata</taxon>
        <taxon>Vertebrata</taxon>
        <taxon>Euteleostomi</taxon>
        <taxon>Mammalia</taxon>
        <taxon>Eutheria</taxon>
        <taxon>Euarchontoglires</taxon>
        <taxon>Primates</taxon>
        <taxon>Haplorrhini</taxon>
        <taxon>Platyrrhini</taxon>
        <taxon>Cebidae</taxon>
        <taxon>Callitrichinae</taxon>
        <taxon>Callithrix</taxon>
        <taxon>Callithrix</taxon>
    </lineage>
</organism>
<protein>
    <recommendedName>
        <fullName evidence="8">UPAR/Ly6 domain-containing protein</fullName>
    </recommendedName>
</protein>
<evidence type="ECO:0000256" key="6">
    <source>
        <dbReference type="SAM" id="MobiDB-lite"/>
    </source>
</evidence>